<dbReference type="EMBL" id="BTFZ01000020">
    <property type="protein sequence ID" value="GMM38376.1"/>
    <property type="molecule type" value="Genomic_DNA"/>
</dbReference>
<feature type="compositionally biased region" description="Polar residues" evidence="2">
    <location>
        <begin position="15"/>
        <end position="25"/>
    </location>
</feature>
<keyword evidence="1" id="KW-0175">Coiled coil</keyword>
<protein>
    <submittedName>
        <fullName evidence="3">Uncharacterized protein</fullName>
    </submittedName>
</protein>
<feature type="compositionally biased region" description="Polar residues" evidence="2">
    <location>
        <begin position="158"/>
        <end position="173"/>
    </location>
</feature>
<dbReference type="Pfam" id="PF11778">
    <property type="entry name" value="SID"/>
    <property type="match status" value="1"/>
</dbReference>
<evidence type="ECO:0000256" key="1">
    <source>
        <dbReference type="SAM" id="Coils"/>
    </source>
</evidence>
<dbReference type="InterPro" id="IPR021750">
    <property type="entry name" value="Sid4-like"/>
</dbReference>
<feature type="region of interest" description="Disordered" evidence="2">
    <location>
        <begin position="1"/>
        <end position="25"/>
    </location>
</feature>
<proteinExistence type="predicted"/>
<dbReference type="Proteomes" id="UP001360560">
    <property type="component" value="Unassembled WGS sequence"/>
</dbReference>
<keyword evidence="4" id="KW-1185">Reference proteome</keyword>
<reference evidence="3 4" key="1">
    <citation type="journal article" date="2023" name="Elife">
        <title>Identification of key yeast species and microbe-microbe interactions impacting larval growth of Drosophila in the wild.</title>
        <authorList>
            <person name="Mure A."/>
            <person name="Sugiura Y."/>
            <person name="Maeda R."/>
            <person name="Honda K."/>
            <person name="Sakurai N."/>
            <person name="Takahashi Y."/>
            <person name="Watada M."/>
            <person name="Katoh T."/>
            <person name="Gotoh A."/>
            <person name="Gotoh Y."/>
            <person name="Taniguchi I."/>
            <person name="Nakamura K."/>
            <person name="Hayashi T."/>
            <person name="Katayama T."/>
            <person name="Uemura T."/>
            <person name="Hattori Y."/>
        </authorList>
    </citation>
    <scope>NUCLEOTIDE SEQUENCE [LARGE SCALE GENOMIC DNA]</scope>
    <source>
        <strain evidence="3 4">SC-9</strain>
    </source>
</reference>
<organism evidence="3 4">
    <name type="scientific">Saccharomycopsis crataegensis</name>
    <dbReference type="NCBI Taxonomy" id="43959"/>
    <lineage>
        <taxon>Eukaryota</taxon>
        <taxon>Fungi</taxon>
        <taxon>Dikarya</taxon>
        <taxon>Ascomycota</taxon>
        <taxon>Saccharomycotina</taxon>
        <taxon>Saccharomycetes</taxon>
        <taxon>Saccharomycopsidaceae</taxon>
        <taxon>Saccharomycopsis</taxon>
    </lineage>
</organism>
<feature type="compositionally biased region" description="Basic residues" evidence="2">
    <location>
        <begin position="147"/>
        <end position="157"/>
    </location>
</feature>
<dbReference type="AlphaFoldDB" id="A0AAV5QV30"/>
<sequence length="447" mass="50279">MVPPLPVNHDGSPQYDMSNSDTSESYRYLSNEETELETNLATAATFADLSFIRHGAQVLDNWDTNDSRPNNMDATTDNTKLKSGESVNDDKGSHSSNIKPNNIHKRRDSGSSAKYQADSEKSVVEDKYDESLNLNATAEYSPSVAKKDRKYQKKKNKNSYQLNDPNDTTLNNKENNDPSLIMHSTPLIKPSVVDSYPESILKKSGASNNGKRNVSFSLQQSFLPSKENEKDAHPIDMLKLRQLAPSDSTTKNVLNDNPRDNEIETLSHEIETLRRKLEQKQLQLKQVGIEKKLEEKNASNNGRKAISIDTVPTLGKIDAITGRSVYESLDFPDIDELSQIEAHNILKNICLKLEVPFSVLPKTVVNIPDLCKSESHLLNFASGIHKILYLSHLRVPIIEPIPFQENRMKIIGIGSGVTKKSKINFLKCLNHMQEEIYAMNNYINKVE</sequence>
<evidence type="ECO:0000313" key="3">
    <source>
        <dbReference type="EMBL" id="GMM38376.1"/>
    </source>
</evidence>
<evidence type="ECO:0000313" key="4">
    <source>
        <dbReference type="Proteomes" id="UP001360560"/>
    </source>
</evidence>
<accession>A0AAV5QV30</accession>
<comment type="caution">
    <text evidence="3">The sequence shown here is derived from an EMBL/GenBank/DDBJ whole genome shotgun (WGS) entry which is preliminary data.</text>
</comment>
<gene>
    <name evidence="3" type="ORF">DASC09_057150</name>
</gene>
<feature type="compositionally biased region" description="Basic and acidic residues" evidence="2">
    <location>
        <begin position="117"/>
        <end position="126"/>
    </location>
</feature>
<feature type="compositionally biased region" description="Basic and acidic residues" evidence="2">
    <location>
        <begin position="79"/>
        <end position="93"/>
    </location>
</feature>
<evidence type="ECO:0000256" key="2">
    <source>
        <dbReference type="SAM" id="MobiDB-lite"/>
    </source>
</evidence>
<dbReference type="GeneID" id="90076364"/>
<name>A0AAV5QV30_9ASCO</name>
<feature type="compositionally biased region" description="Polar residues" evidence="2">
    <location>
        <begin position="62"/>
        <end position="78"/>
    </location>
</feature>
<dbReference type="RefSeq" id="XP_064855371.1">
    <property type="nucleotide sequence ID" value="XM_064999299.1"/>
</dbReference>
<feature type="region of interest" description="Disordered" evidence="2">
    <location>
        <begin position="61"/>
        <end position="126"/>
    </location>
</feature>
<feature type="region of interest" description="Disordered" evidence="2">
    <location>
        <begin position="140"/>
        <end position="178"/>
    </location>
</feature>
<feature type="coiled-coil region" evidence="1">
    <location>
        <begin position="263"/>
        <end position="290"/>
    </location>
</feature>